<dbReference type="CDD" id="cd06170">
    <property type="entry name" value="LuxR_C_like"/>
    <property type="match status" value="1"/>
</dbReference>
<keyword evidence="1" id="KW-0805">Transcription regulation</keyword>
<dbReference type="EMBL" id="JBHSPB010000002">
    <property type="protein sequence ID" value="MFC5719187.1"/>
    <property type="molecule type" value="Genomic_DNA"/>
</dbReference>
<name>A0ABW0YSP3_9ACTN</name>
<comment type="caution">
    <text evidence="5">The sequence shown here is derived from an EMBL/GenBank/DDBJ whole genome shotgun (WGS) entry which is preliminary data.</text>
</comment>
<dbReference type="Gene3D" id="1.10.10.10">
    <property type="entry name" value="Winged helix-like DNA-binding domain superfamily/Winged helix DNA-binding domain"/>
    <property type="match status" value="1"/>
</dbReference>
<gene>
    <name evidence="5" type="ORF">ACFP1Z_03175</name>
</gene>
<dbReference type="InterPro" id="IPR036388">
    <property type="entry name" value="WH-like_DNA-bd_sf"/>
</dbReference>
<proteinExistence type="predicted"/>
<dbReference type="SMART" id="SM00421">
    <property type="entry name" value="HTH_LUXR"/>
    <property type="match status" value="1"/>
</dbReference>
<dbReference type="PANTHER" id="PTHR44688">
    <property type="entry name" value="DNA-BINDING TRANSCRIPTIONAL ACTIVATOR DEVR_DOSR"/>
    <property type="match status" value="1"/>
</dbReference>
<evidence type="ECO:0000256" key="1">
    <source>
        <dbReference type="ARBA" id="ARBA00023015"/>
    </source>
</evidence>
<dbReference type="RefSeq" id="WP_390314194.1">
    <property type="nucleotide sequence ID" value="NZ_JBHSPB010000002.1"/>
</dbReference>
<dbReference type="InterPro" id="IPR000792">
    <property type="entry name" value="Tscrpt_reg_LuxR_C"/>
</dbReference>
<dbReference type="Proteomes" id="UP001596083">
    <property type="component" value="Unassembled WGS sequence"/>
</dbReference>
<reference evidence="6" key="1">
    <citation type="journal article" date="2019" name="Int. J. Syst. Evol. Microbiol.">
        <title>The Global Catalogue of Microorganisms (GCM) 10K type strain sequencing project: providing services to taxonomists for standard genome sequencing and annotation.</title>
        <authorList>
            <consortium name="The Broad Institute Genomics Platform"/>
            <consortium name="The Broad Institute Genome Sequencing Center for Infectious Disease"/>
            <person name="Wu L."/>
            <person name="Ma J."/>
        </authorList>
    </citation>
    <scope>NUCLEOTIDE SEQUENCE [LARGE SCALE GENOMIC DNA]</scope>
    <source>
        <strain evidence="6">CGMCC 4.7304</strain>
    </source>
</reference>
<evidence type="ECO:0000313" key="6">
    <source>
        <dbReference type="Proteomes" id="UP001596083"/>
    </source>
</evidence>
<evidence type="ECO:0000256" key="2">
    <source>
        <dbReference type="ARBA" id="ARBA00023125"/>
    </source>
</evidence>
<dbReference type="PRINTS" id="PR00038">
    <property type="entry name" value="HTHLUXR"/>
</dbReference>
<accession>A0ABW0YSP3</accession>
<dbReference type="InterPro" id="IPR016032">
    <property type="entry name" value="Sig_transdc_resp-reg_C-effctor"/>
</dbReference>
<evidence type="ECO:0000256" key="3">
    <source>
        <dbReference type="ARBA" id="ARBA00023163"/>
    </source>
</evidence>
<evidence type="ECO:0000259" key="4">
    <source>
        <dbReference type="PROSITE" id="PS50043"/>
    </source>
</evidence>
<keyword evidence="6" id="KW-1185">Reference proteome</keyword>
<protein>
    <submittedName>
        <fullName evidence="5">Response regulator transcription factor</fullName>
    </submittedName>
</protein>
<dbReference type="PANTHER" id="PTHR44688:SF16">
    <property type="entry name" value="DNA-BINDING TRANSCRIPTIONAL ACTIVATOR DEVR_DOSR"/>
    <property type="match status" value="1"/>
</dbReference>
<keyword evidence="3" id="KW-0804">Transcription</keyword>
<dbReference type="PROSITE" id="PS00622">
    <property type="entry name" value="HTH_LUXR_1"/>
    <property type="match status" value="1"/>
</dbReference>
<keyword evidence="2" id="KW-0238">DNA-binding</keyword>
<dbReference type="PROSITE" id="PS50043">
    <property type="entry name" value="HTH_LUXR_2"/>
    <property type="match status" value="1"/>
</dbReference>
<dbReference type="SUPFAM" id="SSF46894">
    <property type="entry name" value="C-terminal effector domain of the bipartite response regulators"/>
    <property type="match status" value="1"/>
</dbReference>
<dbReference type="Pfam" id="PF00196">
    <property type="entry name" value="GerE"/>
    <property type="match status" value="1"/>
</dbReference>
<sequence length="77" mass="8428">MHLSPKQEQIFSLIVAGCCNKEIARQLHMSARTVESHLQRLYDRHDVHSRAALVAKWLLEGGLPGAAPAARGSDVPS</sequence>
<evidence type="ECO:0000313" key="5">
    <source>
        <dbReference type="EMBL" id="MFC5719187.1"/>
    </source>
</evidence>
<feature type="domain" description="HTH luxR-type" evidence="4">
    <location>
        <begin position="1"/>
        <end position="61"/>
    </location>
</feature>
<organism evidence="5 6">
    <name type="scientific">Streptomyces gamaensis</name>
    <dbReference type="NCBI Taxonomy" id="1763542"/>
    <lineage>
        <taxon>Bacteria</taxon>
        <taxon>Bacillati</taxon>
        <taxon>Actinomycetota</taxon>
        <taxon>Actinomycetes</taxon>
        <taxon>Kitasatosporales</taxon>
        <taxon>Streptomycetaceae</taxon>
        <taxon>Streptomyces</taxon>
    </lineage>
</organism>